<evidence type="ECO:0000313" key="2">
    <source>
        <dbReference type="Proteomes" id="UP000236752"/>
    </source>
</evidence>
<name>A0A1H6A7Z3_9RHOB</name>
<dbReference type="OrthoDB" id="8724542at2"/>
<dbReference type="Pfam" id="PF11720">
    <property type="entry name" value="Inhibitor_I78"/>
    <property type="match status" value="1"/>
</dbReference>
<gene>
    <name evidence="1" type="ORF">SAMN04488045_2878</name>
</gene>
<evidence type="ECO:0000313" key="1">
    <source>
        <dbReference type="EMBL" id="SEG44284.1"/>
    </source>
</evidence>
<proteinExistence type="predicted"/>
<dbReference type="PROSITE" id="PS51257">
    <property type="entry name" value="PROKAR_LIPOPROTEIN"/>
    <property type="match status" value="1"/>
</dbReference>
<dbReference type="Proteomes" id="UP000236752">
    <property type="component" value="Unassembled WGS sequence"/>
</dbReference>
<dbReference type="AlphaFoldDB" id="A0A1H6A7Z3"/>
<reference evidence="1 2" key="1">
    <citation type="submission" date="2016-10" db="EMBL/GenBank/DDBJ databases">
        <authorList>
            <person name="de Groot N.N."/>
        </authorList>
    </citation>
    <scope>NUCLEOTIDE SEQUENCE [LARGE SCALE GENOMIC DNA]</scope>
    <source>
        <strain evidence="1 2">DSM 26915</strain>
    </source>
</reference>
<protein>
    <submittedName>
        <fullName evidence="1">Peptidase inhibitor I78 family protein</fullName>
    </submittedName>
</protein>
<dbReference type="InterPro" id="IPR021719">
    <property type="entry name" value="Prot_inh_I78"/>
</dbReference>
<sequence length="95" mass="10450">MPLRPLIIPFLVLGFLAACQTEDAGAPVIRPVEGKECKAADYDVWIGQNVDSLGLKAGRKLRIIPPGTMVTKDYWPDRVNVDLDDKGVVTRVWCG</sequence>
<dbReference type="EMBL" id="FNUZ01000004">
    <property type="protein sequence ID" value="SEG44284.1"/>
    <property type="molecule type" value="Genomic_DNA"/>
</dbReference>
<keyword evidence="2" id="KW-1185">Reference proteome</keyword>
<accession>A0A1H6A7Z3</accession>
<organism evidence="1 2">
    <name type="scientific">Thalassococcus halodurans</name>
    <dbReference type="NCBI Taxonomy" id="373675"/>
    <lineage>
        <taxon>Bacteria</taxon>
        <taxon>Pseudomonadati</taxon>
        <taxon>Pseudomonadota</taxon>
        <taxon>Alphaproteobacteria</taxon>
        <taxon>Rhodobacterales</taxon>
        <taxon>Roseobacteraceae</taxon>
        <taxon>Thalassococcus</taxon>
    </lineage>
</organism>
<dbReference type="Gene3D" id="3.30.10.10">
    <property type="entry name" value="Trypsin Inhibitor V, subunit A"/>
    <property type="match status" value="1"/>
</dbReference>
<dbReference type="RefSeq" id="WP_103911184.1">
    <property type="nucleotide sequence ID" value="NZ_FNUZ01000004.1"/>
</dbReference>